<dbReference type="EMBL" id="JBFWIC010000056">
    <property type="protein sequence ID" value="MEZ0476867.1"/>
    <property type="molecule type" value="Genomic_DNA"/>
</dbReference>
<evidence type="ECO:0000256" key="9">
    <source>
        <dbReference type="HAMAP-Rule" id="MF_00237"/>
    </source>
</evidence>
<dbReference type="PANTHER" id="PTHR33162">
    <property type="entry name" value="SEC-INDEPENDENT PROTEIN TRANSLOCASE PROTEIN TATA, CHLOROPLASTIC"/>
    <property type="match status" value="1"/>
</dbReference>
<dbReference type="InterPro" id="IPR003369">
    <property type="entry name" value="TatA/B/E"/>
</dbReference>
<proteinExistence type="inferred from homology"/>
<sequence>MFDIGFSEIFFIAIVALIVLGPERLPKAARFVGLWVRRGRAQWHSVKSELESELAAEELKRSLHDAEGAMREVDSSMRGVGDDVKREVDAVRDSVRETAREVEAGIADPDAIAEADTDETPVHDDGGQVADDDEDPDAPQAGSGTPDDHDDVQRR</sequence>
<keyword evidence="2 9" id="KW-0813">Transport</keyword>
<dbReference type="HAMAP" id="MF_00237">
    <property type="entry name" value="TatB"/>
    <property type="match status" value="1"/>
</dbReference>
<dbReference type="RefSeq" id="WP_370565372.1">
    <property type="nucleotide sequence ID" value="NZ_JBFWIB010000016.1"/>
</dbReference>
<evidence type="ECO:0000256" key="2">
    <source>
        <dbReference type="ARBA" id="ARBA00022448"/>
    </source>
</evidence>
<keyword evidence="7 9" id="KW-0811">Translocation</keyword>
<gene>
    <name evidence="9 12" type="primary">tatB</name>
    <name evidence="12" type="ORF">AB6713_20015</name>
</gene>
<evidence type="ECO:0000256" key="3">
    <source>
        <dbReference type="ARBA" id="ARBA00022475"/>
    </source>
</evidence>
<evidence type="ECO:0000256" key="11">
    <source>
        <dbReference type="SAM" id="Phobius"/>
    </source>
</evidence>
<comment type="caution">
    <text evidence="12">The sequence shown here is derived from an EMBL/GenBank/DDBJ whole genome shotgun (WGS) entry which is preliminary data.</text>
</comment>
<comment type="subunit">
    <text evidence="9">The Tat system comprises two distinct complexes: a TatABC complex, containing multiple copies of TatA, TatB and TatC subunits, and a separate TatA complex, containing only TatA subunits. Substrates initially bind to the TatABC complex, which probably triggers association of the separate TatA complex to form the active translocon.</text>
</comment>
<feature type="compositionally biased region" description="Basic and acidic residues" evidence="10">
    <location>
        <begin position="66"/>
        <end position="103"/>
    </location>
</feature>
<evidence type="ECO:0000256" key="5">
    <source>
        <dbReference type="ARBA" id="ARBA00022927"/>
    </source>
</evidence>
<organism evidence="12 13">
    <name type="scientific">Luteimonas salinilitoris</name>
    <dbReference type="NCBI Taxonomy" id="3237697"/>
    <lineage>
        <taxon>Bacteria</taxon>
        <taxon>Pseudomonadati</taxon>
        <taxon>Pseudomonadota</taxon>
        <taxon>Gammaproteobacteria</taxon>
        <taxon>Lysobacterales</taxon>
        <taxon>Lysobacteraceae</taxon>
        <taxon>Luteimonas</taxon>
    </lineage>
</organism>
<comment type="similarity">
    <text evidence="9">Belongs to the TatB family.</text>
</comment>
<dbReference type="Proteomes" id="UP001566331">
    <property type="component" value="Unassembled WGS sequence"/>
</dbReference>
<dbReference type="InterPro" id="IPR018448">
    <property type="entry name" value="TatB"/>
</dbReference>
<name>A0ABV4HYU6_9GAMM</name>
<keyword evidence="3 9" id="KW-1003">Cell membrane</keyword>
<evidence type="ECO:0000256" key="6">
    <source>
        <dbReference type="ARBA" id="ARBA00022989"/>
    </source>
</evidence>
<keyword evidence="4 9" id="KW-0812">Transmembrane</keyword>
<evidence type="ECO:0000256" key="7">
    <source>
        <dbReference type="ARBA" id="ARBA00023010"/>
    </source>
</evidence>
<evidence type="ECO:0000256" key="10">
    <source>
        <dbReference type="SAM" id="MobiDB-lite"/>
    </source>
</evidence>
<feature type="transmembrane region" description="Helical" evidence="11">
    <location>
        <begin position="6"/>
        <end position="22"/>
    </location>
</feature>
<keyword evidence="5 9" id="KW-0653">Protein transport</keyword>
<comment type="function">
    <text evidence="9">Part of the twin-arginine translocation (Tat) system that transports large folded proteins containing a characteristic twin-arginine motif in their signal peptide across membranes. Together with TatC, TatB is part of a receptor directly interacting with Tat signal peptides. TatB may form an oligomeric binding site that transiently accommodates folded Tat precursor proteins before their translocation.</text>
</comment>
<evidence type="ECO:0000313" key="13">
    <source>
        <dbReference type="Proteomes" id="UP001566331"/>
    </source>
</evidence>
<evidence type="ECO:0000256" key="1">
    <source>
        <dbReference type="ARBA" id="ARBA00004167"/>
    </source>
</evidence>
<evidence type="ECO:0000256" key="4">
    <source>
        <dbReference type="ARBA" id="ARBA00022692"/>
    </source>
</evidence>
<keyword evidence="13" id="KW-1185">Reference proteome</keyword>
<accession>A0ABV4HYU6</accession>
<dbReference type="Pfam" id="PF02416">
    <property type="entry name" value="TatA_B_E"/>
    <property type="match status" value="1"/>
</dbReference>
<protein>
    <recommendedName>
        <fullName evidence="9">Sec-independent protein translocase protein TatB</fullName>
    </recommendedName>
</protein>
<dbReference type="Gene3D" id="1.20.5.3310">
    <property type="match status" value="1"/>
</dbReference>
<evidence type="ECO:0000313" key="12">
    <source>
        <dbReference type="EMBL" id="MEZ0476867.1"/>
    </source>
</evidence>
<dbReference type="PRINTS" id="PR01506">
    <property type="entry name" value="TATBPROTEIN"/>
</dbReference>
<reference evidence="12 13" key="1">
    <citation type="submission" date="2024-07" db="EMBL/GenBank/DDBJ databases">
        <title>Luteimonas salilacus sp. nov., isolated from the shore soil of Salt Lake in Tibet of China.</title>
        <authorList>
            <person name="Zhang X."/>
            <person name="Li A."/>
        </authorList>
    </citation>
    <scope>NUCLEOTIDE SEQUENCE [LARGE SCALE GENOMIC DNA]</scope>
    <source>
        <strain evidence="12 13">B3-2-R+30</strain>
    </source>
</reference>
<dbReference type="NCBIfam" id="TIGR01410">
    <property type="entry name" value="tatB"/>
    <property type="match status" value="1"/>
</dbReference>
<keyword evidence="6 9" id="KW-1133">Transmembrane helix</keyword>
<evidence type="ECO:0000256" key="8">
    <source>
        <dbReference type="ARBA" id="ARBA00023136"/>
    </source>
</evidence>
<feature type="region of interest" description="Disordered" evidence="10">
    <location>
        <begin position="66"/>
        <end position="155"/>
    </location>
</feature>
<comment type="subcellular location">
    <subcellularLocation>
        <location evidence="9">Cell membrane</location>
        <topology evidence="9">Single-pass membrane protein</topology>
    </subcellularLocation>
    <subcellularLocation>
        <location evidence="1">Membrane</location>
        <topology evidence="1">Single-pass membrane protein</topology>
    </subcellularLocation>
</comment>
<dbReference type="PANTHER" id="PTHR33162:SF1">
    <property type="entry name" value="SEC-INDEPENDENT PROTEIN TRANSLOCASE PROTEIN TATA, CHLOROPLASTIC"/>
    <property type="match status" value="1"/>
</dbReference>
<keyword evidence="8 9" id="KW-0472">Membrane</keyword>